<keyword evidence="4 7" id="KW-0067">ATP-binding</keyword>
<comment type="similarity">
    <text evidence="1 7">Belongs to the class-II aminoacyl-tRNA synthetase family.</text>
</comment>
<dbReference type="Gene3D" id="3.30.930.10">
    <property type="entry name" value="Bira Bifunctional Protein, Domain 2"/>
    <property type="match status" value="1"/>
</dbReference>
<dbReference type="PANTHER" id="PTHR22594">
    <property type="entry name" value="ASPARTYL/LYSYL-TRNA SYNTHETASE"/>
    <property type="match status" value="1"/>
</dbReference>
<keyword evidence="5 7" id="KW-0648">Protein biosynthesis</keyword>
<dbReference type="InterPro" id="IPR045864">
    <property type="entry name" value="aa-tRNA-synth_II/BPL/LPL"/>
</dbReference>
<dbReference type="GO" id="GO:0006421">
    <property type="term" value="P:asparaginyl-tRNA aminoacylation"/>
    <property type="evidence" value="ECO:0007669"/>
    <property type="project" value="UniProtKB-UniRule"/>
</dbReference>
<dbReference type="InterPro" id="IPR006195">
    <property type="entry name" value="aa-tRNA-synth_II"/>
</dbReference>
<evidence type="ECO:0000256" key="1">
    <source>
        <dbReference type="ARBA" id="ARBA00008226"/>
    </source>
</evidence>
<dbReference type="HAMAP" id="MF_00534">
    <property type="entry name" value="Asn_tRNA_synth"/>
    <property type="match status" value="1"/>
</dbReference>
<comment type="subcellular location">
    <subcellularLocation>
        <location evidence="7">Cytoplasm</location>
    </subcellularLocation>
</comment>
<dbReference type="SUPFAM" id="SSF50249">
    <property type="entry name" value="Nucleic acid-binding proteins"/>
    <property type="match status" value="1"/>
</dbReference>
<keyword evidence="3 7" id="KW-0547">Nucleotide-binding</keyword>
<dbReference type="GO" id="GO:0004816">
    <property type="term" value="F:asparagine-tRNA ligase activity"/>
    <property type="evidence" value="ECO:0007669"/>
    <property type="project" value="UniProtKB-UniRule"/>
</dbReference>
<comment type="subunit">
    <text evidence="7">Homodimer.</text>
</comment>
<evidence type="ECO:0000256" key="4">
    <source>
        <dbReference type="ARBA" id="ARBA00022840"/>
    </source>
</evidence>
<dbReference type="PROSITE" id="PS50862">
    <property type="entry name" value="AA_TRNA_LIGASE_II"/>
    <property type="match status" value="1"/>
</dbReference>
<dbReference type="PRINTS" id="PR01042">
    <property type="entry name" value="TRNASYNTHASP"/>
</dbReference>
<dbReference type="EC" id="6.1.1.22" evidence="7"/>
<evidence type="ECO:0000259" key="8">
    <source>
        <dbReference type="PROSITE" id="PS50862"/>
    </source>
</evidence>
<dbReference type="NCBIfam" id="TIGR00457">
    <property type="entry name" value="asnS"/>
    <property type="match status" value="1"/>
</dbReference>
<evidence type="ECO:0000256" key="3">
    <source>
        <dbReference type="ARBA" id="ARBA00022741"/>
    </source>
</evidence>
<dbReference type="Gene3D" id="2.40.50.140">
    <property type="entry name" value="Nucleic acid-binding proteins"/>
    <property type="match status" value="1"/>
</dbReference>
<keyword evidence="2 7" id="KW-0436">Ligase</keyword>
<dbReference type="AlphaFoldDB" id="A0A255Z2L0"/>
<dbReference type="FunFam" id="3.30.930.10:FF:000016">
    <property type="entry name" value="Asparagine--tRNA ligase"/>
    <property type="match status" value="1"/>
</dbReference>
<keyword evidence="10" id="KW-1185">Reference proteome</keyword>
<feature type="domain" description="Aminoacyl-transfer RNA synthetases class-II family profile" evidence="8">
    <location>
        <begin position="131"/>
        <end position="467"/>
    </location>
</feature>
<dbReference type="GO" id="GO:0005524">
    <property type="term" value="F:ATP binding"/>
    <property type="evidence" value="ECO:0007669"/>
    <property type="project" value="UniProtKB-UniRule"/>
</dbReference>
<evidence type="ECO:0000313" key="9">
    <source>
        <dbReference type="EMBL" id="OYQ35682.1"/>
    </source>
</evidence>
<dbReference type="Proteomes" id="UP000216605">
    <property type="component" value="Unassembled WGS sequence"/>
</dbReference>
<dbReference type="PANTHER" id="PTHR22594:SF34">
    <property type="entry name" value="ASPARAGINE--TRNA LIGASE, MITOCHONDRIAL-RELATED"/>
    <property type="match status" value="1"/>
</dbReference>
<organism evidence="9 10">
    <name type="scientific">Flavobacterium cyanobacteriorum</name>
    <dbReference type="NCBI Taxonomy" id="2022802"/>
    <lineage>
        <taxon>Bacteria</taxon>
        <taxon>Pseudomonadati</taxon>
        <taxon>Bacteroidota</taxon>
        <taxon>Flavobacteriia</taxon>
        <taxon>Flavobacteriales</taxon>
        <taxon>Flavobacteriaceae</taxon>
        <taxon>Flavobacterium</taxon>
    </lineage>
</organism>
<dbReference type="Pfam" id="PF01336">
    <property type="entry name" value="tRNA_anti-codon"/>
    <property type="match status" value="1"/>
</dbReference>
<dbReference type="InterPro" id="IPR004364">
    <property type="entry name" value="Aa-tRNA-synt_II"/>
</dbReference>
<dbReference type="NCBIfam" id="NF003037">
    <property type="entry name" value="PRK03932.1"/>
    <property type="match status" value="1"/>
</dbReference>
<keyword evidence="6 7" id="KW-0030">Aminoacyl-tRNA synthetase</keyword>
<dbReference type="GO" id="GO:0005737">
    <property type="term" value="C:cytoplasm"/>
    <property type="evidence" value="ECO:0007669"/>
    <property type="project" value="UniProtKB-SubCell"/>
</dbReference>
<protein>
    <recommendedName>
        <fullName evidence="7">Asparagine--tRNA ligase</fullName>
        <ecNumber evidence="7">6.1.1.22</ecNumber>
    </recommendedName>
    <alternativeName>
        <fullName evidence="7">Asparaginyl-tRNA synthetase</fullName>
        <shortName evidence="7">AsnRS</shortName>
    </alternativeName>
</protein>
<dbReference type="CDD" id="cd04318">
    <property type="entry name" value="EcAsnRS_like_N"/>
    <property type="match status" value="1"/>
</dbReference>
<gene>
    <name evidence="7" type="primary">asnS</name>
    <name evidence="9" type="ORF">CHU92_10740</name>
</gene>
<evidence type="ECO:0000313" key="10">
    <source>
        <dbReference type="Proteomes" id="UP000216605"/>
    </source>
</evidence>
<dbReference type="RefSeq" id="WP_094415436.1">
    <property type="nucleotide sequence ID" value="NZ_NOXV01000281.1"/>
</dbReference>
<evidence type="ECO:0000256" key="7">
    <source>
        <dbReference type="HAMAP-Rule" id="MF_00534"/>
    </source>
</evidence>
<dbReference type="EMBL" id="NOXV01000281">
    <property type="protein sequence ID" value="OYQ35682.1"/>
    <property type="molecule type" value="Genomic_DNA"/>
</dbReference>
<proteinExistence type="inferred from homology"/>
<dbReference type="OrthoDB" id="9762036at2"/>
<evidence type="ECO:0000256" key="2">
    <source>
        <dbReference type="ARBA" id="ARBA00022598"/>
    </source>
</evidence>
<dbReference type="InterPro" id="IPR002312">
    <property type="entry name" value="Asp/Asn-tRNA-synth_IIb"/>
</dbReference>
<dbReference type="InterPro" id="IPR004522">
    <property type="entry name" value="Asn-tRNA-ligase"/>
</dbReference>
<dbReference type="InterPro" id="IPR012340">
    <property type="entry name" value="NA-bd_OB-fold"/>
</dbReference>
<dbReference type="GO" id="GO:0003676">
    <property type="term" value="F:nucleic acid binding"/>
    <property type="evidence" value="ECO:0007669"/>
    <property type="project" value="InterPro"/>
</dbReference>
<sequence length="477" mass="54511">MKHTKVKDLLNSTKPVDDVLVKGWVRTFRNNQFIALNDGSTINNIQCVVDFENTPAETLKRITTGAALSIKGSLVPSQGAGQKYEVKVAELEILGDSDPEKFPMQPKKHSFEFLRENAHLRVRTNVFGAVMRVRSVLSFAIHQYFQERGFVYVNTPIITGSDAEGAGEMFQVTSLPVGNPPLNEEGKVDYREDFFGKETNLTVSGQLEAETYAMALGQVYTFGPTFRAENSNTSRHLAEFWMVEPEVAFNDLDANMDLAEDFIQYVIKYALERCEDDLKFLDQRLADEEKQKPANERSEMGLLEKLQFVLQNNFKRVSYTEAIDILKNSKSNKNRKFNYIIEEWGADLQSEHERYLVEKHFKSPVILFDYPAKIKAFYMRLNDDGKTVRAMDILFPGIGEIVGGSQREERLDVLQQKIADIGIDEKELWWYLDTRRFGTAVHSGFGLGFERLVLFVTGMTNIRDVIPFPRTPQNAEF</sequence>
<comment type="catalytic activity">
    <reaction evidence="7">
        <text>tRNA(Asn) + L-asparagine + ATP = L-asparaginyl-tRNA(Asn) + AMP + diphosphate + H(+)</text>
        <dbReference type="Rhea" id="RHEA:11180"/>
        <dbReference type="Rhea" id="RHEA-COMP:9659"/>
        <dbReference type="Rhea" id="RHEA-COMP:9674"/>
        <dbReference type="ChEBI" id="CHEBI:15378"/>
        <dbReference type="ChEBI" id="CHEBI:30616"/>
        <dbReference type="ChEBI" id="CHEBI:33019"/>
        <dbReference type="ChEBI" id="CHEBI:58048"/>
        <dbReference type="ChEBI" id="CHEBI:78442"/>
        <dbReference type="ChEBI" id="CHEBI:78515"/>
        <dbReference type="ChEBI" id="CHEBI:456215"/>
        <dbReference type="EC" id="6.1.1.22"/>
    </reaction>
</comment>
<comment type="caution">
    <text evidence="9">The sequence shown here is derived from an EMBL/GenBank/DDBJ whole genome shotgun (WGS) entry which is preliminary data.</text>
</comment>
<dbReference type="InterPro" id="IPR004365">
    <property type="entry name" value="NA-bd_OB_tRNA"/>
</dbReference>
<dbReference type="SUPFAM" id="SSF55681">
    <property type="entry name" value="Class II aaRS and biotin synthetases"/>
    <property type="match status" value="1"/>
</dbReference>
<evidence type="ECO:0000256" key="6">
    <source>
        <dbReference type="ARBA" id="ARBA00023146"/>
    </source>
</evidence>
<keyword evidence="7" id="KW-0963">Cytoplasm</keyword>
<evidence type="ECO:0000256" key="5">
    <source>
        <dbReference type="ARBA" id="ARBA00022917"/>
    </source>
</evidence>
<dbReference type="Pfam" id="PF00152">
    <property type="entry name" value="tRNA-synt_2"/>
    <property type="match status" value="1"/>
</dbReference>
<accession>A0A255Z2L0</accession>
<dbReference type="CDD" id="cd00776">
    <property type="entry name" value="AsxRS_core"/>
    <property type="match status" value="1"/>
</dbReference>
<name>A0A255Z2L0_9FLAO</name>
<reference evidence="9 10" key="1">
    <citation type="submission" date="2017-07" db="EMBL/GenBank/DDBJ databases">
        <title>Flavobacterium cyanobacteriorum sp. nov., isolated from cyanobacterial aggregates in a eutrophic lake.</title>
        <authorList>
            <person name="Cai H."/>
        </authorList>
    </citation>
    <scope>NUCLEOTIDE SEQUENCE [LARGE SCALE GENOMIC DNA]</scope>
    <source>
        <strain evidence="9 10">TH021</strain>
    </source>
</reference>